<accession>A0A075V3W5</accession>
<dbReference type="AlphaFoldDB" id="A0A075V3W5"/>
<dbReference type="Proteomes" id="UP000028492">
    <property type="component" value="Chromosome"/>
</dbReference>
<proteinExistence type="predicted"/>
<name>A0A075V3W5_9PSEU</name>
<evidence type="ECO:0000313" key="2">
    <source>
        <dbReference type="EMBL" id="AIG79199.1"/>
    </source>
</evidence>
<dbReference type="HOGENOM" id="CLU_1891783_0_0_11"/>
<sequence length="134" mass="13537">MPALAALFACLAIAGCGGDPQPPAPAAGPGSSQASTTGSAYPMPAGWPLTEFPLPPGGTAPASRADDSVVSFRVDGVDTESAKTFYAETLPNLGYADTHNANLAIARYEGNGLKILVQDEQTGSARVTITKSDG</sequence>
<dbReference type="EMBL" id="CP008953">
    <property type="protein sequence ID" value="AIG79199.1"/>
    <property type="molecule type" value="Genomic_DNA"/>
</dbReference>
<keyword evidence="3" id="KW-1185">Reference proteome</keyword>
<reference evidence="2 3" key="1">
    <citation type="journal article" date="2014" name="J. Biotechnol.">
        <title>Complete genome sequence of the actinobacterium Amycolatopsis japonica MG417-CF17(T) (=DSM 44213T) producing (S,S)-N,N'-ethylenediaminedisuccinic acid.</title>
        <authorList>
            <person name="Stegmann E."/>
            <person name="Albersmeier A."/>
            <person name="Spohn M."/>
            <person name="Gert H."/>
            <person name="Weber T."/>
            <person name="Wohlleben W."/>
            <person name="Kalinowski J."/>
            <person name="Ruckert C."/>
        </authorList>
    </citation>
    <scope>NUCLEOTIDE SEQUENCE [LARGE SCALE GENOMIC DNA]</scope>
    <source>
        <strain evidence="3">MG417-CF17 (DSM 44213)</strain>
    </source>
</reference>
<feature type="compositionally biased region" description="Low complexity" evidence="1">
    <location>
        <begin position="27"/>
        <end position="40"/>
    </location>
</feature>
<protein>
    <submittedName>
        <fullName evidence="2">Putative secreted protein</fullName>
    </submittedName>
</protein>
<evidence type="ECO:0000256" key="1">
    <source>
        <dbReference type="SAM" id="MobiDB-lite"/>
    </source>
</evidence>
<gene>
    <name evidence="2" type="ORF">AJAP_31925</name>
</gene>
<dbReference type="KEGG" id="aja:AJAP_31925"/>
<organism evidence="2 3">
    <name type="scientific">Amycolatopsis japonica</name>
    <dbReference type="NCBI Taxonomy" id="208439"/>
    <lineage>
        <taxon>Bacteria</taxon>
        <taxon>Bacillati</taxon>
        <taxon>Actinomycetota</taxon>
        <taxon>Actinomycetes</taxon>
        <taxon>Pseudonocardiales</taxon>
        <taxon>Pseudonocardiaceae</taxon>
        <taxon>Amycolatopsis</taxon>
        <taxon>Amycolatopsis japonica group</taxon>
    </lineage>
</organism>
<feature type="region of interest" description="Disordered" evidence="1">
    <location>
        <begin position="19"/>
        <end position="66"/>
    </location>
</feature>
<evidence type="ECO:0000313" key="3">
    <source>
        <dbReference type="Proteomes" id="UP000028492"/>
    </source>
</evidence>